<reference evidence="1 2" key="1">
    <citation type="submission" date="2020-07" db="EMBL/GenBank/DDBJ databases">
        <title>Comparative genomics of pyrophilous fungi reveals a link between fire events and developmental genes.</title>
        <authorList>
            <consortium name="DOE Joint Genome Institute"/>
            <person name="Steindorff A.S."/>
            <person name="Carver A."/>
            <person name="Calhoun S."/>
            <person name="Stillman K."/>
            <person name="Liu H."/>
            <person name="Lipzen A."/>
            <person name="Pangilinan J."/>
            <person name="Labutti K."/>
            <person name="Bruns T.D."/>
            <person name="Grigoriev I.V."/>
        </authorList>
    </citation>
    <scope>NUCLEOTIDE SEQUENCE [LARGE SCALE GENOMIC DNA]</scope>
    <source>
        <strain evidence="1 2">CBS 144469</strain>
    </source>
</reference>
<dbReference type="EMBL" id="JACGCI010000039">
    <property type="protein sequence ID" value="KAF6753477.1"/>
    <property type="molecule type" value="Genomic_DNA"/>
</dbReference>
<accession>A0A8H6HWA3</accession>
<dbReference type="AlphaFoldDB" id="A0A8H6HWA3"/>
<sequence>MKLLTHWPPLDHLHIQSSKIAALHDLYSELAARDSNSSDRPWDNLRSLALDMRALDSEADWDFNSISPSTFFAHLPPVPSLTLRMPDQSTAFELKRNIRPNSVPIFLPPTLLACLTSLTFSCDWRNSHVLSILQQCIHTLEDLTVEFNKV</sequence>
<keyword evidence="2" id="KW-1185">Reference proteome</keyword>
<proteinExistence type="predicted"/>
<dbReference type="Proteomes" id="UP000521943">
    <property type="component" value="Unassembled WGS sequence"/>
</dbReference>
<dbReference type="OrthoDB" id="3106123at2759"/>
<organism evidence="1 2">
    <name type="scientific">Ephemerocybe angulata</name>
    <dbReference type="NCBI Taxonomy" id="980116"/>
    <lineage>
        <taxon>Eukaryota</taxon>
        <taxon>Fungi</taxon>
        <taxon>Dikarya</taxon>
        <taxon>Basidiomycota</taxon>
        <taxon>Agaricomycotina</taxon>
        <taxon>Agaricomycetes</taxon>
        <taxon>Agaricomycetidae</taxon>
        <taxon>Agaricales</taxon>
        <taxon>Agaricineae</taxon>
        <taxon>Psathyrellaceae</taxon>
        <taxon>Ephemerocybe</taxon>
    </lineage>
</organism>
<gene>
    <name evidence="1" type="ORF">DFP72DRAFT_407110</name>
</gene>
<evidence type="ECO:0000313" key="2">
    <source>
        <dbReference type="Proteomes" id="UP000521943"/>
    </source>
</evidence>
<protein>
    <submittedName>
        <fullName evidence="1">Uncharacterized protein</fullName>
    </submittedName>
</protein>
<comment type="caution">
    <text evidence="1">The sequence shown here is derived from an EMBL/GenBank/DDBJ whole genome shotgun (WGS) entry which is preliminary data.</text>
</comment>
<evidence type="ECO:0000313" key="1">
    <source>
        <dbReference type="EMBL" id="KAF6753477.1"/>
    </source>
</evidence>
<name>A0A8H6HWA3_9AGAR</name>